<dbReference type="AlphaFoldDB" id="A0A671FZ99"/>
<reference evidence="8" key="5">
    <citation type="submission" date="2025-09" db="UniProtKB">
        <authorList>
            <consortium name="Ensembl"/>
        </authorList>
    </citation>
    <scope>IDENTIFICATION</scope>
</reference>
<evidence type="ECO:0000313" key="8">
    <source>
        <dbReference type="Ensembl" id="ENSRFEP00010030930.1"/>
    </source>
</evidence>
<dbReference type="Pfam" id="PF00651">
    <property type="entry name" value="BTB"/>
    <property type="match status" value="1"/>
</dbReference>
<feature type="region of interest" description="Disordered" evidence="5">
    <location>
        <begin position="447"/>
        <end position="479"/>
    </location>
</feature>
<dbReference type="Pfam" id="PF10523">
    <property type="entry name" value="BEN"/>
    <property type="match status" value="1"/>
</dbReference>
<reference evidence="8 9" key="1">
    <citation type="journal article" date="2015" name="Annu Rev Anim Biosci">
        <title>The Genome 10K Project: a way forward.</title>
        <authorList>
            <person name="Koepfli K.P."/>
            <person name="Paten B."/>
            <person name="O'Brien S.J."/>
            <person name="Koepfli K.P."/>
            <person name="Paten B."/>
            <person name="Antunes A."/>
            <person name="Belov K."/>
            <person name="Bustamante C."/>
            <person name="Castoe T.A."/>
            <person name="Clawson H."/>
            <person name="Crawford A.J."/>
            <person name="Diekhans M."/>
            <person name="Distel D."/>
            <person name="Durbin R."/>
            <person name="Earl D."/>
            <person name="Fujita M.K."/>
            <person name="Gamble T."/>
            <person name="Georges A."/>
            <person name="Gemmell N."/>
            <person name="Gilbert M.T."/>
            <person name="Graves J.M."/>
            <person name="Green R.E."/>
            <person name="Hickey G."/>
            <person name="Jarvis E.D."/>
            <person name="Johnson W."/>
            <person name="Komissarov A."/>
            <person name="Korf I."/>
            <person name="Kuhn R."/>
            <person name="Larkin D.M."/>
            <person name="Lewin H."/>
            <person name="Lopez J.V."/>
            <person name="Ma J."/>
            <person name="Marques-Bonet T."/>
            <person name="Miller W."/>
            <person name="Murphy R."/>
            <person name="Pevzner P."/>
            <person name="Shapiro B."/>
            <person name="Steiner C."/>
            <person name="Tamazian G."/>
            <person name="Venkatesh B."/>
            <person name="Wang J."/>
            <person name="Wayne R."/>
            <person name="Wiley E."/>
            <person name="Yang H."/>
            <person name="Zhang G."/>
            <person name="Haussler D."/>
            <person name="Ryder O."/>
            <person name="O'Brien S.J."/>
        </authorList>
    </citation>
    <scope>NUCLEOTIDE SEQUENCE</scope>
</reference>
<dbReference type="InterPro" id="IPR000210">
    <property type="entry name" value="BTB/POZ_dom"/>
</dbReference>
<name>A0A671FZ99_RHIFE</name>
<comment type="subcellular location">
    <subcellularLocation>
        <location evidence="1">Nucleus</location>
    </subcellularLocation>
</comment>
<dbReference type="GO" id="GO:0031503">
    <property type="term" value="P:protein-containing complex localization"/>
    <property type="evidence" value="ECO:0007669"/>
    <property type="project" value="Ensembl"/>
</dbReference>
<keyword evidence="2" id="KW-1017">Isopeptide bond</keyword>
<feature type="compositionally biased region" description="Polar residues" evidence="5">
    <location>
        <begin position="447"/>
        <end position="470"/>
    </location>
</feature>
<feature type="domain" description="BEN" evidence="7">
    <location>
        <begin position="558"/>
        <end position="655"/>
    </location>
</feature>
<dbReference type="GO" id="GO:1902231">
    <property type="term" value="P:positive regulation of intrinsic apoptotic signaling pathway in response to DNA damage"/>
    <property type="evidence" value="ECO:0007669"/>
    <property type="project" value="Ensembl"/>
</dbReference>
<evidence type="ECO:0000313" key="9">
    <source>
        <dbReference type="Proteomes" id="UP000472240"/>
    </source>
</evidence>
<dbReference type="Ensembl" id="ENSRFET00010033544.1">
    <property type="protein sequence ID" value="ENSRFEP00010030930.1"/>
    <property type="gene ID" value="ENSRFEG00010020485.1"/>
</dbReference>
<evidence type="ECO:0000256" key="4">
    <source>
        <dbReference type="ARBA" id="ARBA00023242"/>
    </source>
</evidence>
<reference evidence="9" key="3">
    <citation type="submission" date="2018-12" db="EMBL/GenBank/DDBJ databases">
        <title>G10K-VGP greater horseshoe bat female genome, primary haplotype.</title>
        <authorList>
            <person name="Teeling E."/>
            <person name="Myers G."/>
            <person name="Vernes S."/>
            <person name="Pippel M."/>
            <person name="Winkler S."/>
            <person name="Fedrigo O."/>
            <person name="Rhie A."/>
            <person name="Koren S."/>
            <person name="Phillippy A."/>
            <person name="Lewin H."/>
            <person name="Damas J."/>
            <person name="Howe K."/>
            <person name="Mountcastle J."/>
            <person name="Jarvis E.D."/>
        </authorList>
    </citation>
    <scope>NUCLEOTIDE SEQUENCE [LARGE SCALE GENOMIC DNA]</scope>
</reference>
<dbReference type="SMART" id="SM00225">
    <property type="entry name" value="BTB"/>
    <property type="match status" value="1"/>
</dbReference>
<dbReference type="GO" id="GO:0000978">
    <property type="term" value="F:RNA polymerase II cis-regulatory region sequence-specific DNA binding"/>
    <property type="evidence" value="ECO:0007669"/>
    <property type="project" value="Ensembl"/>
</dbReference>
<sequence>MQNCTINFQAVSVAVAPRSISPRTVQYFCHLCLHCSESSKVCLVPTPGAVHSSGTNTPLFLKPGLGAGIYFGSQIKGSYSFPGAAWMSVCIRPLHLDAVRCPGEPGWVQLSCGRPAQRGDSLPPSPSPLLPSSSSSPGSSRPPHPKGSRSVCCIPGAAGGCGLPACGRACPCQAERAAPGPPAEAAKDVPAQAAPVLSLRRARERLAAMSQTLHIEIPNFGNTVLGCLNEQRLLGLYCDVSIVVKGQAFKAHRAVLAASSLYFRDLFSGNSKSAFELPGTVPPACFQQILSFCYTGRLTMAASEQLVVMYTAGFLQIQHIVERGTDLMFKVSSPHCDSQTAMMEDASSEPQSPCNQLQPAAPAPPYVVSPSVPIPLLTRVKHEATELPPATGPGLAPKRPLESGPRDGTAVAGAAVVAGAAPLKLPRVSYYGVPSLATLIPSIQQVPYSQGERTSPGASSLPTTDSPTSYHNEEDEEDDEAYDTMVEEQYGHMYIKATGSYAVQEKPEPVPLESRSCVLIRRDLVALPASLISQIGYRCHPKLYSEGDPGEKLELVAGSGVYITRGQLMNCHLCAGVKHKVLLRRLLATFFDRNTLANSCGTGIRSSTSDPSRKPLDSRVLNAVKLYCQNFAPSFKESEMNVIAADMCTNARRVRKRWLPKIKSMLPDGVDMYRSVMGSAASAPLDPEFPPATAAPVFEQRLYTERRGEAATIVALRTDNVNVDLGATANPAFEAGEEADGAGSVIQEVAAPETLPPDGQSPPQPFEQGSASSSRPQTPAARRQEGAYAGTL</sequence>
<evidence type="ECO:0000259" key="7">
    <source>
        <dbReference type="PROSITE" id="PS51457"/>
    </source>
</evidence>
<evidence type="ECO:0000256" key="3">
    <source>
        <dbReference type="ARBA" id="ARBA00022843"/>
    </source>
</evidence>
<dbReference type="OMA" id="QSFEQGP"/>
<dbReference type="FunFam" id="3.30.710.10:FF:000009">
    <property type="entry name" value="Zinc finger and BTB domain-containing 37"/>
    <property type="match status" value="1"/>
</dbReference>
<feature type="compositionally biased region" description="Low complexity" evidence="5">
    <location>
        <begin position="130"/>
        <end position="141"/>
    </location>
</feature>
<proteinExistence type="predicted"/>
<dbReference type="GO" id="GO:0001227">
    <property type="term" value="F:DNA-binding transcription repressor activity, RNA polymerase II-specific"/>
    <property type="evidence" value="ECO:0007669"/>
    <property type="project" value="Ensembl"/>
</dbReference>
<dbReference type="InParanoid" id="A0A671FZ99"/>
<reference evidence="8 9" key="2">
    <citation type="journal article" date="2018" name="Annu Rev Anim Biosci">
        <title>Bat Biology, Genomes, and the Bat1K Project: To Generate Chromosome-Level Genomes for All Living Bat Species.</title>
        <authorList>
            <person name="Teeling E.C."/>
            <person name="Vernes S.C."/>
            <person name="Davalos L.M."/>
            <person name="Ray D.A."/>
            <person name="Gilbert M.T.P."/>
            <person name="Myers E."/>
        </authorList>
    </citation>
    <scope>NUCLEOTIDE SEQUENCE</scope>
</reference>
<dbReference type="GO" id="GO:0005739">
    <property type="term" value="C:mitochondrion"/>
    <property type="evidence" value="ECO:0007669"/>
    <property type="project" value="Ensembl"/>
</dbReference>
<dbReference type="Gene3D" id="1.10.10.2590">
    <property type="entry name" value="BEN domain"/>
    <property type="match status" value="1"/>
</dbReference>
<evidence type="ECO:0000256" key="2">
    <source>
        <dbReference type="ARBA" id="ARBA00022499"/>
    </source>
</evidence>
<feature type="region of interest" description="Disordered" evidence="5">
    <location>
        <begin position="748"/>
        <end position="792"/>
    </location>
</feature>
<dbReference type="FunCoup" id="A0A671FZ99">
    <property type="interactions" value="455"/>
</dbReference>
<dbReference type="GO" id="GO:0000785">
    <property type="term" value="C:chromatin"/>
    <property type="evidence" value="ECO:0007669"/>
    <property type="project" value="Ensembl"/>
</dbReference>
<protein>
    <submittedName>
        <fullName evidence="8">NACC family member 2</fullName>
    </submittedName>
</protein>
<evidence type="ECO:0000256" key="1">
    <source>
        <dbReference type="ARBA" id="ARBA00004123"/>
    </source>
</evidence>
<dbReference type="InterPro" id="IPR018379">
    <property type="entry name" value="BEN_domain"/>
</dbReference>
<dbReference type="PROSITE" id="PS50097">
    <property type="entry name" value="BTB"/>
    <property type="match status" value="1"/>
</dbReference>
<organism evidence="8 9">
    <name type="scientific">Rhinolophus ferrumequinum</name>
    <name type="common">Greater horseshoe bat</name>
    <dbReference type="NCBI Taxonomy" id="59479"/>
    <lineage>
        <taxon>Eukaryota</taxon>
        <taxon>Metazoa</taxon>
        <taxon>Chordata</taxon>
        <taxon>Craniata</taxon>
        <taxon>Vertebrata</taxon>
        <taxon>Euteleostomi</taxon>
        <taxon>Mammalia</taxon>
        <taxon>Eutheria</taxon>
        <taxon>Laurasiatheria</taxon>
        <taxon>Chiroptera</taxon>
        <taxon>Yinpterochiroptera</taxon>
        <taxon>Rhinolophoidea</taxon>
        <taxon>Rhinolophidae</taxon>
        <taxon>Rhinolophinae</taxon>
        <taxon>Rhinolophus</taxon>
    </lineage>
</organism>
<keyword evidence="4" id="KW-0539">Nucleus</keyword>
<dbReference type="GO" id="GO:0044877">
    <property type="term" value="F:protein-containing complex binding"/>
    <property type="evidence" value="ECO:0007669"/>
    <property type="project" value="Ensembl"/>
</dbReference>
<reference evidence="8" key="4">
    <citation type="submission" date="2025-08" db="UniProtKB">
        <authorList>
            <consortium name="Ensembl"/>
        </authorList>
    </citation>
    <scope>IDENTIFICATION</scope>
</reference>
<dbReference type="Proteomes" id="UP000472240">
    <property type="component" value="Chromosome 12"/>
</dbReference>
<feature type="domain" description="BTB" evidence="6">
    <location>
        <begin position="238"/>
        <end position="302"/>
    </location>
</feature>
<dbReference type="InterPro" id="IPR050457">
    <property type="entry name" value="ZnFinger_BTB_dom_contain"/>
</dbReference>
<keyword evidence="3" id="KW-0832">Ubl conjugation</keyword>
<keyword evidence="9" id="KW-1185">Reference proteome</keyword>
<dbReference type="GO" id="GO:0051260">
    <property type="term" value="P:protein homooligomerization"/>
    <property type="evidence" value="ECO:0007669"/>
    <property type="project" value="Ensembl"/>
</dbReference>
<feature type="region of interest" description="Disordered" evidence="5">
    <location>
        <begin position="385"/>
        <end position="408"/>
    </location>
</feature>
<dbReference type="SUPFAM" id="SSF54695">
    <property type="entry name" value="POZ domain"/>
    <property type="match status" value="1"/>
</dbReference>
<dbReference type="SMART" id="SM01025">
    <property type="entry name" value="BEN"/>
    <property type="match status" value="1"/>
</dbReference>
<gene>
    <name evidence="8" type="primary">NACC2</name>
</gene>
<feature type="region of interest" description="Disordered" evidence="5">
    <location>
        <begin position="112"/>
        <end position="145"/>
    </location>
</feature>
<dbReference type="InterPro" id="IPR011333">
    <property type="entry name" value="SKP1/BTB/POZ_sf"/>
</dbReference>
<dbReference type="PANTHER" id="PTHR46105">
    <property type="entry name" value="AGAP004733-PA"/>
    <property type="match status" value="1"/>
</dbReference>
<dbReference type="FunFam" id="1.10.10.2590:FF:000002">
    <property type="entry name" value="Putative nucleus accumbens-associated protein 2"/>
    <property type="match status" value="1"/>
</dbReference>
<dbReference type="GO" id="GO:0042826">
    <property type="term" value="F:histone deacetylase binding"/>
    <property type="evidence" value="ECO:0007669"/>
    <property type="project" value="Ensembl"/>
</dbReference>
<dbReference type="PROSITE" id="PS51457">
    <property type="entry name" value="BEN"/>
    <property type="match status" value="1"/>
</dbReference>
<dbReference type="GO" id="GO:0005730">
    <property type="term" value="C:nucleolus"/>
    <property type="evidence" value="ECO:0007669"/>
    <property type="project" value="Ensembl"/>
</dbReference>
<accession>A0A671FZ99</accession>
<feature type="compositionally biased region" description="Polar residues" evidence="5">
    <location>
        <begin position="767"/>
        <end position="777"/>
    </location>
</feature>
<dbReference type="CDD" id="cd18289">
    <property type="entry name" value="BTB_POZ_BTBD14A_NAC2"/>
    <property type="match status" value="1"/>
</dbReference>
<dbReference type="GO" id="GO:0042803">
    <property type="term" value="F:protein homodimerization activity"/>
    <property type="evidence" value="ECO:0007669"/>
    <property type="project" value="Ensembl"/>
</dbReference>
<dbReference type="GeneTree" id="ENSGT00940000159244"/>
<dbReference type="PANTHER" id="PTHR46105:SF2">
    <property type="entry name" value="NUCLEUS ACCUMBENS-ASSOCIATED PROTEIN 2"/>
    <property type="match status" value="1"/>
</dbReference>
<dbReference type="GO" id="GO:0008285">
    <property type="term" value="P:negative regulation of cell population proliferation"/>
    <property type="evidence" value="ECO:0007669"/>
    <property type="project" value="Ensembl"/>
</dbReference>
<evidence type="ECO:0000256" key="5">
    <source>
        <dbReference type="SAM" id="MobiDB-lite"/>
    </source>
</evidence>
<evidence type="ECO:0000259" key="6">
    <source>
        <dbReference type="PROSITE" id="PS50097"/>
    </source>
</evidence>
<dbReference type="Gene3D" id="3.30.710.10">
    <property type="entry name" value="Potassium Channel Kv1.1, Chain A"/>
    <property type="match status" value="1"/>
</dbReference>